<dbReference type="STRING" id="1123069.ruthe_02775"/>
<comment type="subunit">
    <text evidence="2">Homodimer.</text>
</comment>
<keyword evidence="4 9" id="KW-0808">Transferase</keyword>
<dbReference type="InterPro" id="IPR002575">
    <property type="entry name" value="Aminoglycoside_PTrfase"/>
</dbReference>
<evidence type="ECO:0000256" key="1">
    <source>
        <dbReference type="ARBA" id="ARBA00010165"/>
    </source>
</evidence>
<evidence type="ECO:0000256" key="7">
    <source>
        <dbReference type="ARBA" id="ARBA00022840"/>
    </source>
</evidence>
<accession>S9QU46</accession>
<dbReference type="GO" id="GO:0009086">
    <property type="term" value="P:methionine biosynthetic process"/>
    <property type="evidence" value="ECO:0007669"/>
    <property type="project" value="InterPro"/>
</dbReference>
<protein>
    <recommendedName>
        <fullName evidence="3">S-methyl-5-thioribose kinase</fullName>
        <ecNumber evidence="3">2.7.1.100</ecNumber>
    </recommendedName>
</protein>
<dbReference type="RefSeq" id="WP_021098847.1">
    <property type="nucleotide sequence ID" value="NZ_KE557324.1"/>
</dbReference>
<dbReference type="PANTHER" id="PTHR34273">
    <property type="entry name" value="METHYLTHIORIBOSE KINASE"/>
    <property type="match status" value="1"/>
</dbReference>
<keyword evidence="6 9" id="KW-0418">Kinase</keyword>
<dbReference type="PANTHER" id="PTHR34273:SF2">
    <property type="entry name" value="METHYLTHIORIBOSE KINASE"/>
    <property type="match status" value="1"/>
</dbReference>
<gene>
    <name evidence="9" type="ORF">ruthe_02775</name>
</gene>
<dbReference type="InterPro" id="IPR011009">
    <property type="entry name" value="Kinase-like_dom_sf"/>
</dbReference>
<keyword evidence="5" id="KW-0547">Nucleotide-binding</keyword>
<keyword evidence="10" id="KW-1185">Reference proteome</keyword>
<dbReference type="Gene3D" id="3.90.1200.10">
    <property type="match status" value="1"/>
</dbReference>
<dbReference type="InterPro" id="IPR009212">
    <property type="entry name" value="Methylthioribose_kinase"/>
</dbReference>
<evidence type="ECO:0000313" key="10">
    <source>
        <dbReference type="Proteomes" id="UP000015346"/>
    </source>
</evidence>
<dbReference type="NCBIfam" id="TIGR01767">
    <property type="entry name" value="MTRK"/>
    <property type="match status" value="1"/>
</dbReference>
<reference evidence="9 10" key="1">
    <citation type="journal article" date="2013" name="Stand. Genomic Sci.">
        <title>Genome sequence of the reddish-pigmented Rubellimicrobium thermophilum type strain (DSM 16684(T)), a member of the Roseobacter clade.</title>
        <authorList>
            <person name="Fiebig A."/>
            <person name="Riedel T."/>
            <person name="Gronow S."/>
            <person name="Petersen J."/>
            <person name="Klenk H.P."/>
            <person name="Goker M."/>
        </authorList>
    </citation>
    <scope>NUCLEOTIDE SEQUENCE [LARGE SCALE GENOMIC DNA]</scope>
    <source>
        <strain evidence="9 10">DSM 16684</strain>
    </source>
</reference>
<dbReference type="EC" id="2.7.1.100" evidence="3"/>
<keyword evidence="7" id="KW-0067">ATP-binding</keyword>
<evidence type="ECO:0000256" key="6">
    <source>
        <dbReference type="ARBA" id="ARBA00022777"/>
    </source>
</evidence>
<dbReference type="Proteomes" id="UP000015346">
    <property type="component" value="Unassembled WGS sequence"/>
</dbReference>
<dbReference type="PIRSF" id="PIRSF031134">
    <property type="entry name" value="MTRK"/>
    <property type="match status" value="1"/>
</dbReference>
<evidence type="ECO:0000256" key="3">
    <source>
        <dbReference type="ARBA" id="ARBA00012128"/>
    </source>
</evidence>
<organism evidence="9 10">
    <name type="scientific">Rubellimicrobium thermophilum DSM 16684</name>
    <dbReference type="NCBI Taxonomy" id="1123069"/>
    <lineage>
        <taxon>Bacteria</taxon>
        <taxon>Pseudomonadati</taxon>
        <taxon>Pseudomonadota</taxon>
        <taxon>Alphaproteobacteria</taxon>
        <taxon>Rhodobacterales</taxon>
        <taxon>Roseobacteraceae</taxon>
        <taxon>Rubellimicrobium</taxon>
    </lineage>
</organism>
<proteinExistence type="inferred from homology"/>
<dbReference type="HOGENOM" id="CLU_033681_0_0_5"/>
<dbReference type="OrthoDB" id="9777791at2"/>
<feature type="domain" description="Aminoglycoside phosphotransferase" evidence="8">
    <location>
        <begin position="36"/>
        <end position="286"/>
    </location>
</feature>
<evidence type="ECO:0000256" key="2">
    <source>
        <dbReference type="ARBA" id="ARBA00011738"/>
    </source>
</evidence>
<dbReference type="PATRIC" id="fig|1123069.3.peg.2752"/>
<evidence type="ECO:0000313" key="9">
    <source>
        <dbReference type="EMBL" id="EPX83158.1"/>
    </source>
</evidence>
<comment type="caution">
    <text evidence="9">The sequence shown here is derived from an EMBL/GenBank/DDBJ whole genome shotgun (WGS) entry which is preliminary data.</text>
</comment>
<dbReference type="EMBL" id="AOLV01000033">
    <property type="protein sequence ID" value="EPX83158.1"/>
    <property type="molecule type" value="Genomic_DNA"/>
</dbReference>
<evidence type="ECO:0000256" key="4">
    <source>
        <dbReference type="ARBA" id="ARBA00022679"/>
    </source>
</evidence>
<dbReference type="SUPFAM" id="SSF56112">
    <property type="entry name" value="Protein kinase-like (PK-like)"/>
    <property type="match status" value="1"/>
</dbReference>
<name>S9QU46_9RHOB</name>
<evidence type="ECO:0000256" key="5">
    <source>
        <dbReference type="ARBA" id="ARBA00022741"/>
    </source>
</evidence>
<dbReference type="AlphaFoldDB" id="S9QU46"/>
<evidence type="ECO:0000259" key="8">
    <source>
        <dbReference type="Pfam" id="PF01636"/>
    </source>
</evidence>
<dbReference type="GO" id="GO:0005524">
    <property type="term" value="F:ATP binding"/>
    <property type="evidence" value="ECO:0007669"/>
    <property type="project" value="UniProtKB-KW"/>
</dbReference>
<dbReference type="GO" id="GO:0046522">
    <property type="term" value="F:S-methyl-5-thioribose kinase activity"/>
    <property type="evidence" value="ECO:0007669"/>
    <property type="project" value="UniProtKB-EC"/>
</dbReference>
<dbReference type="Pfam" id="PF01636">
    <property type="entry name" value="APH"/>
    <property type="match status" value="1"/>
</dbReference>
<dbReference type="Gene3D" id="3.30.200.20">
    <property type="entry name" value="Phosphorylase Kinase, domain 1"/>
    <property type="match status" value="1"/>
</dbReference>
<sequence length="418" mass="46220">MEERPYEALTVETLARRLGDLPALRDRIGDPAGWRVREVGDGNLNLVFIVEGDRGGLVVKQALPYVRLVGESWPLPLRRSFFEYHALRRQQARDPGSVPDVLHFDEGQALVVMEYLDGHIILRRALIAGTRHAGLGERLGLFCARTLFRGSDLHLPAAERKADLALFAGNVDLCAITEALVFTEPYFAAPMNRHTPGLDPIAAELRADAALKLAAQRLKTAFAARAETLLHGDLHTGSVMVRGDQVRIIDPEFAVYGPMGFDIGMLIANFLMAHCAQPGHGRDRADYQAWILSVIRAIWTSFAAEFARLWRTERTGMLFPRTLFEDQGQSWAADAACSGWLGQVWRDTLGFAGLECHRRILGLAHNADFESIADEGLRAACEAKALVLGRTLLLGQDDIAGIDALIDLARDIAERDWL</sequence>
<comment type="similarity">
    <text evidence="1">Belongs to the methylthioribose kinase family.</text>
</comment>